<evidence type="ECO:0000256" key="1">
    <source>
        <dbReference type="ARBA" id="ARBA00009981"/>
    </source>
</evidence>
<feature type="compositionally biased region" description="Polar residues" evidence="3">
    <location>
        <begin position="57"/>
        <end position="69"/>
    </location>
</feature>
<comment type="similarity">
    <text evidence="1 2">Belongs to the phD/YefM antitoxin family.</text>
</comment>
<evidence type="ECO:0000313" key="4">
    <source>
        <dbReference type="EMBL" id="RXR27595.1"/>
    </source>
</evidence>
<dbReference type="InterPro" id="IPR036165">
    <property type="entry name" value="YefM-like_sf"/>
</dbReference>
<feature type="compositionally biased region" description="Polar residues" evidence="3">
    <location>
        <begin position="1"/>
        <end position="15"/>
    </location>
</feature>
<organism evidence="4 5">
    <name type="scientific">Sphingobium fluviale</name>
    <dbReference type="NCBI Taxonomy" id="2506423"/>
    <lineage>
        <taxon>Bacteria</taxon>
        <taxon>Pseudomonadati</taxon>
        <taxon>Pseudomonadota</taxon>
        <taxon>Alphaproteobacteria</taxon>
        <taxon>Sphingomonadales</taxon>
        <taxon>Sphingomonadaceae</taxon>
        <taxon>Sphingobium</taxon>
    </lineage>
</organism>
<dbReference type="InterPro" id="IPR006442">
    <property type="entry name" value="Antitoxin_Phd/YefM"/>
</dbReference>
<dbReference type="RefSeq" id="WP_129404827.1">
    <property type="nucleotide sequence ID" value="NZ_SBKP01000012.1"/>
</dbReference>
<reference evidence="5" key="1">
    <citation type="submission" date="2019-01" db="EMBL/GenBank/DDBJ databases">
        <title>Cytophagaceae bacterium strain CAR-16.</title>
        <authorList>
            <person name="Chen W.-M."/>
        </authorList>
    </citation>
    <scope>NUCLEOTIDE SEQUENCE [LARGE SCALE GENOMIC DNA]</scope>
    <source>
        <strain evidence="5">CHR27</strain>
    </source>
</reference>
<name>A0A4Q1KEH4_9SPHN</name>
<protein>
    <recommendedName>
        <fullName evidence="2">Antitoxin</fullName>
    </recommendedName>
</protein>
<dbReference type="SUPFAM" id="SSF143120">
    <property type="entry name" value="YefM-like"/>
    <property type="match status" value="1"/>
</dbReference>
<comment type="function">
    <text evidence="2">Antitoxin component of a type II toxin-antitoxin (TA) system.</text>
</comment>
<dbReference type="NCBIfam" id="TIGR01552">
    <property type="entry name" value="phd_fam"/>
    <property type="match status" value="1"/>
</dbReference>
<comment type="caution">
    <text evidence="4">The sequence shown here is derived from an EMBL/GenBank/DDBJ whole genome shotgun (WGS) entry which is preliminary data.</text>
</comment>
<dbReference type="EMBL" id="SBKP01000012">
    <property type="protein sequence ID" value="RXR27595.1"/>
    <property type="molecule type" value="Genomic_DNA"/>
</dbReference>
<dbReference type="Gene3D" id="3.40.1620.10">
    <property type="entry name" value="YefM-like domain"/>
    <property type="match status" value="1"/>
</dbReference>
<gene>
    <name evidence="4" type="ORF">EQG66_12020</name>
</gene>
<accession>A0A4Q1KEH4</accession>
<dbReference type="Pfam" id="PF02604">
    <property type="entry name" value="PhdYeFM_antitox"/>
    <property type="match status" value="1"/>
</dbReference>
<feature type="region of interest" description="Disordered" evidence="3">
    <location>
        <begin position="57"/>
        <end position="86"/>
    </location>
</feature>
<feature type="region of interest" description="Disordered" evidence="3">
    <location>
        <begin position="1"/>
        <end position="23"/>
    </location>
</feature>
<proteinExistence type="inferred from homology"/>
<evidence type="ECO:0000313" key="5">
    <source>
        <dbReference type="Proteomes" id="UP000290958"/>
    </source>
</evidence>
<evidence type="ECO:0000256" key="2">
    <source>
        <dbReference type="RuleBase" id="RU362080"/>
    </source>
</evidence>
<dbReference type="AlphaFoldDB" id="A0A4Q1KEH4"/>
<evidence type="ECO:0000256" key="3">
    <source>
        <dbReference type="SAM" id="MobiDB-lite"/>
    </source>
</evidence>
<keyword evidence="5" id="KW-1185">Reference proteome</keyword>
<dbReference type="Proteomes" id="UP000290958">
    <property type="component" value="Unassembled WGS sequence"/>
</dbReference>
<sequence>MGITTLSSREFNQDTSRAKKAATAGPVFITDRGKPAHVLLTIDEYRRLRGERGTSLLQALTPKNPSQDFNFDPPKLGRVSKPADLD</sequence>
<dbReference type="OrthoDB" id="72009at2"/>